<dbReference type="EMBL" id="BNJG01000003">
    <property type="protein sequence ID" value="GHO58941.1"/>
    <property type="molecule type" value="Genomic_DNA"/>
</dbReference>
<dbReference type="RefSeq" id="WP_201375179.1">
    <property type="nucleotide sequence ID" value="NZ_BNJG01000003.1"/>
</dbReference>
<protein>
    <submittedName>
        <fullName evidence="1">Uncharacterized protein</fullName>
    </submittedName>
</protein>
<reference evidence="1 2" key="1">
    <citation type="journal article" date="2021" name="Int. J. Syst. Evol. Microbiol.">
        <title>Reticulibacter mediterranei gen. nov., sp. nov., within the new family Reticulibacteraceae fam. nov., and Ktedonospora formicarum gen. nov., sp. nov., Ktedonobacter robiniae sp. nov., Dictyobacter formicarum sp. nov. and Dictyobacter arantiisoli sp. nov., belonging to the class Ktedonobacteria.</title>
        <authorList>
            <person name="Yabe S."/>
            <person name="Zheng Y."/>
            <person name="Wang C.M."/>
            <person name="Sakai Y."/>
            <person name="Abe K."/>
            <person name="Yokota A."/>
            <person name="Donadio S."/>
            <person name="Cavaletti L."/>
            <person name="Monciardini P."/>
        </authorList>
    </citation>
    <scope>NUCLEOTIDE SEQUENCE [LARGE SCALE GENOMIC DNA]</scope>
    <source>
        <strain evidence="1 2">SOSP1-30</strain>
    </source>
</reference>
<gene>
    <name evidence="1" type="ORF">KSB_74160</name>
</gene>
<evidence type="ECO:0000313" key="2">
    <source>
        <dbReference type="Proteomes" id="UP000654345"/>
    </source>
</evidence>
<keyword evidence="2" id="KW-1185">Reference proteome</keyword>
<organism evidence="1 2">
    <name type="scientific">Ktedonobacter robiniae</name>
    <dbReference type="NCBI Taxonomy" id="2778365"/>
    <lineage>
        <taxon>Bacteria</taxon>
        <taxon>Bacillati</taxon>
        <taxon>Chloroflexota</taxon>
        <taxon>Ktedonobacteria</taxon>
        <taxon>Ktedonobacterales</taxon>
        <taxon>Ktedonobacteraceae</taxon>
        <taxon>Ktedonobacter</taxon>
    </lineage>
</organism>
<comment type="caution">
    <text evidence="1">The sequence shown here is derived from an EMBL/GenBank/DDBJ whole genome shotgun (WGS) entry which is preliminary data.</text>
</comment>
<accession>A0ABQ3V1C6</accession>
<evidence type="ECO:0000313" key="1">
    <source>
        <dbReference type="EMBL" id="GHO58941.1"/>
    </source>
</evidence>
<dbReference type="Proteomes" id="UP000654345">
    <property type="component" value="Unassembled WGS sequence"/>
</dbReference>
<name>A0ABQ3V1C6_9CHLR</name>
<proteinExistence type="predicted"/>
<sequence>MERQEVELYLQELGDELERRGFQEPVRIMIVGGVYMLMMVGNRESTQDIDVVLMDLPDTTNRDTATKETRLFQTAVRAVARRLKIKQHWLNDDAALFVRGFAPEPQARHWKTFGKLSVYLPSKACILALKLISFREKDRSDVEALSQQLGVRTRDEAQTLVDTFIAKRWQEEYFLEDTLDEIFFE</sequence>